<dbReference type="AlphaFoldDB" id="A0A2U9IN43"/>
<dbReference type="KEGG" id="asul:DFR86_07625"/>
<dbReference type="OrthoDB" id="29074at2157"/>
<dbReference type="EMBL" id="CP029288">
    <property type="protein sequence ID" value="AWR97431.1"/>
    <property type="molecule type" value="Genomic_DNA"/>
</dbReference>
<evidence type="ECO:0008006" key="3">
    <source>
        <dbReference type="Google" id="ProtNLM"/>
    </source>
</evidence>
<dbReference type="SUPFAM" id="SSF46785">
    <property type="entry name" value="Winged helix' DNA-binding domain"/>
    <property type="match status" value="1"/>
</dbReference>
<keyword evidence="2" id="KW-1185">Reference proteome</keyword>
<evidence type="ECO:0000313" key="1">
    <source>
        <dbReference type="EMBL" id="AWR97431.1"/>
    </source>
</evidence>
<dbReference type="InterPro" id="IPR036390">
    <property type="entry name" value="WH_DNA-bd_sf"/>
</dbReference>
<dbReference type="InterPro" id="IPR036388">
    <property type="entry name" value="WH-like_DNA-bd_sf"/>
</dbReference>
<dbReference type="GeneID" id="36837828"/>
<dbReference type="Gene3D" id="1.10.10.10">
    <property type="entry name" value="Winged helix-like DNA-binding domain superfamily/Winged helix DNA-binding domain"/>
    <property type="match status" value="1"/>
</dbReference>
<evidence type="ECO:0000313" key="2">
    <source>
        <dbReference type="Proteomes" id="UP000248410"/>
    </source>
</evidence>
<dbReference type="Proteomes" id="UP000248410">
    <property type="component" value="Chromosome"/>
</dbReference>
<name>A0A2U9IN43_9CREN</name>
<gene>
    <name evidence="1" type="ORF">DFR86_07625</name>
</gene>
<protein>
    <recommendedName>
        <fullName evidence="3">MarR family transcriptional regulator</fullName>
    </recommendedName>
</protein>
<reference evidence="1 2" key="1">
    <citation type="submission" date="2018-05" db="EMBL/GenBank/DDBJ databases">
        <title>Complete Genome Sequences of Extremely Thermoacidophilic, Metal-Mobilizing Type-Strain Members of the Archaeal Family Sulfolobaceae: Acidianus brierleyi DSM-1651T, Acidianus sulfidivorans DSM-18786T, Metallosphaera hakonensis DSM-7519T, and Metallosphaera prunae DSM-10039T.</title>
        <authorList>
            <person name="Counts J.A."/>
            <person name="Kelly R.M."/>
        </authorList>
    </citation>
    <scope>NUCLEOTIDE SEQUENCE [LARGE SCALE GENOMIC DNA]</scope>
    <source>
        <strain evidence="1 2">JP7</strain>
    </source>
</reference>
<accession>A0A2U9IN43</accession>
<sequence length="131" mass="15190">MNVKDKILALLYDRGELTDEEIASTLREDVEDIQLFLKGMEREGLVTEKQKGLIFKKKVYQLTPTGLEKAKNIKEDLQNKANKLMEAIQNGEDPQIIYEEFGDILPLMMAMSLIDMMMLQSMLMFDFTNFM</sequence>
<dbReference type="RefSeq" id="WP_110380321.1">
    <property type="nucleotide sequence ID" value="NZ_CP029288.2"/>
</dbReference>
<proteinExistence type="predicted"/>
<organism evidence="1 2">
    <name type="scientific">Acidianus sulfidivorans JP7</name>
    <dbReference type="NCBI Taxonomy" id="619593"/>
    <lineage>
        <taxon>Archaea</taxon>
        <taxon>Thermoproteota</taxon>
        <taxon>Thermoprotei</taxon>
        <taxon>Sulfolobales</taxon>
        <taxon>Sulfolobaceae</taxon>
        <taxon>Acidianus</taxon>
    </lineage>
</organism>